<protein>
    <submittedName>
        <fullName evidence="1">Uncharacterized protein</fullName>
    </submittedName>
</protein>
<dbReference type="AlphaFoldDB" id="A0AA86RZ72"/>
<name>A0AA86RZ72_9FABA</name>
<dbReference type="Gramene" id="rna-AYBTSS11_LOCUS7447">
    <property type="protein sequence ID" value="CAJ1936374.1"/>
    <property type="gene ID" value="gene-AYBTSS11_LOCUS7447"/>
</dbReference>
<sequence>MPRGARKQVSGTGKSLLALCYGGNKGWRRVAVSGGSWGHMDWYLARVGHETE</sequence>
<dbReference type="EMBL" id="OY731400">
    <property type="protein sequence ID" value="CAJ1936374.1"/>
    <property type="molecule type" value="Genomic_DNA"/>
</dbReference>
<dbReference type="Proteomes" id="UP001189624">
    <property type="component" value="Chromosome 3"/>
</dbReference>
<reference evidence="1" key="1">
    <citation type="submission" date="2023-10" db="EMBL/GenBank/DDBJ databases">
        <authorList>
            <person name="Domelevo Entfellner J.-B."/>
        </authorList>
    </citation>
    <scope>NUCLEOTIDE SEQUENCE</scope>
</reference>
<keyword evidence="2" id="KW-1185">Reference proteome</keyword>
<accession>A0AA86RZ72</accession>
<proteinExistence type="predicted"/>
<organism evidence="1 2">
    <name type="scientific">Sphenostylis stenocarpa</name>
    <dbReference type="NCBI Taxonomy" id="92480"/>
    <lineage>
        <taxon>Eukaryota</taxon>
        <taxon>Viridiplantae</taxon>
        <taxon>Streptophyta</taxon>
        <taxon>Embryophyta</taxon>
        <taxon>Tracheophyta</taxon>
        <taxon>Spermatophyta</taxon>
        <taxon>Magnoliopsida</taxon>
        <taxon>eudicotyledons</taxon>
        <taxon>Gunneridae</taxon>
        <taxon>Pentapetalae</taxon>
        <taxon>rosids</taxon>
        <taxon>fabids</taxon>
        <taxon>Fabales</taxon>
        <taxon>Fabaceae</taxon>
        <taxon>Papilionoideae</taxon>
        <taxon>50 kb inversion clade</taxon>
        <taxon>NPAAA clade</taxon>
        <taxon>indigoferoid/millettioid clade</taxon>
        <taxon>Phaseoleae</taxon>
        <taxon>Sphenostylis</taxon>
    </lineage>
</organism>
<evidence type="ECO:0000313" key="1">
    <source>
        <dbReference type="EMBL" id="CAJ1936374.1"/>
    </source>
</evidence>
<evidence type="ECO:0000313" key="2">
    <source>
        <dbReference type="Proteomes" id="UP001189624"/>
    </source>
</evidence>
<gene>
    <name evidence="1" type="ORF">AYBTSS11_LOCUS7447</name>
</gene>